<keyword evidence="1" id="KW-0496">Mitochondrion</keyword>
<organism evidence="1">
    <name type="scientific">Phlegmariurus squarrosus</name>
    <name type="common">Rock tassel fern</name>
    <name type="synonym">Lycopodium squarrosum</name>
    <dbReference type="NCBI Taxonomy" id="73615"/>
    <lineage>
        <taxon>Eukaryota</taxon>
        <taxon>Viridiplantae</taxon>
        <taxon>Streptophyta</taxon>
        <taxon>Embryophyta</taxon>
        <taxon>Tracheophyta</taxon>
        <taxon>Lycopodiopsida</taxon>
        <taxon>Lycopodiales</taxon>
        <taxon>Lycopodiaceae</taxon>
        <taxon>Huperzioideae</taxon>
        <taxon>Phlegmariurus</taxon>
    </lineage>
</organism>
<dbReference type="RefSeq" id="YP_006234291.1">
    <property type="nucleotide sequence ID" value="NC_017755.1"/>
</dbReference>
<dbReference type="AlphaFoldDB" id="H9M848"/>
<protein>
    <submittedName>
        <fullName evidence="1">Uncharacterized protein</fullName>
    </submittedName>
</protein>
<name>H9M848_PHLSQ</name>
<evidence type="ECO:0000313" key="1">
    <source>
        <dbReference type="EMBL" id="AEV55755.1"/>
    </source>
</evidence>
<dbReference type="EMBL" id="JQ002659">
    <property type="protein sequence ID" value="AEV55755.1"/>
    <property type="molecule type" value="Genomic_DNA"/>
</dbReference>
<geneLocation type="mitochondrion" evidence="1"/>
<reference evidence="1" key="1">
    <citation type="journal article" date="2012" name="PLoS ONE">
        <title>The Mitochondrial Genome of the Lycophyte Huperzia squarrosa: The Most Archaic Form in Vascular Plants.</title>
        <authorList>
            <person name="Liu Y."/>
            <person name="Wang B."/>
            <person name="Cui P."/>
            <person name="Li L."/>
            <person name="Xue J.Y."/>
            <person name="Yu J."/>
            <person name="Qiu Y.L."/>
        </authorList>
    </citation>
    <scope>NUCLEOTIDE SEQUENCE</scope>
</reference>
<sequence length="128" mass="14636">MSWTSRRRSLGFSSFLIRFVLNRTTFGRKLECFIYSTITFHKLFFTLLSREQALVEGLGPIMGFAPPLCVPGSLFHRSSKNEVVSSVSHSTHPISVTCTLFPLLYAEISLVYEVRIWMENNMQPSRSP</sequence>
<dbReference type="GeneID" id="12354480"/>
<proteinExistence type="predicted"/>
<accession>H9M848</accession>
<gene>
    <name evidence="1" type="primary">ORF128_2</name>
    <name evidence="1" type="ORF">HusqMp50</name>
</gene>